<keyword evidence="5" id="KW-1185">Reference proteome</keyword>
<keyword evidence="1" id="KW-0547">Nucleotide-binding</keyword>
<dbReference type="STRING" id="44316.ENSEGOP00005010451"/>
<reference evidence="4 5" key="1">
    <citation type="journal article" date="2018" name="Proc. R. Soc. B">
        <title>A non-coding region near Follistatin controls head colour polymorphism in the Gouldian finch.</title>
        <authorList>
            <person name="Toomey M.B."/>
            <person name="Marques C.I."/>
            <person name="Andrade P."/>
            <person name="Araujo P.M."/>
            <person name="Sabatino S."/>
            <person name="Gazda M.A."/>
            <person name="Afonso S."/>
            <person name="Lopes R.J."/>
            <person name="Corbo J.C."/>
            <person name="Carneiro M."/>
        </authorList>
    </citation>
    <scope>NUCLEOTIDE SEQUENCE [LARGE SCALE GENOMIC DNA]</scope>
    <source>
        <strain evidence="4">Red01</strain>
        <tissue evidence="4">Muscle</tissue>
    </source>
</reference>
<dbReference type="Gene3D" id="3.40.50.300">
    <property type="entry name" value="P-loop containing nucleotide triphosphate hydrolases"/>
    <property type="match status" value="1"/>
</dbReference>
<evidence type="ECO:0000313" key="5">
    <source>
        <dbReference type="Proteomes" id="UP000276834"/>
    </source>
</evidence>
<dbReference type="OrthoDB" id="9989112at2759"/>
<gene>
    <name evidence="4" type="ORF">DV515_00014245</name>
</gene>
<evidence type="ECO:0000256" key="3">
    <source>
        <dbReference type="SAM" id="MobiDB-lite"/>
    </source>
</evidence>
<dbReference type="PROSITE" id="PS51419">
    <property type="entry name" value="RAB"/>
    <property type="match status" value="1"/>
</dbReference>
<dbReference type="InterPro" id="IPR050209">
    <property type="entry name" value="Rab_GTPases_membrane_traffic"/>
</dbReference>
<name>A0A3L8S070_CHLGU</name>
<accession>A0A3L8S070</accession>
<dbReference type="PANTHER" id="PTHR47979">
    <property type="entry name" value="DRAB11-RELATED"/>
    <property type="match status" value="1"/>
</dbReference>
<evidence type="ECO:0000256" key="1">
    <source>
        <dbReference type="ARBA" id="ARBA00022741"/>
    </source>
</evidence>
<sequence length="236" mass="25102">MEKNGLWGPTATLAPTQWVELEPLLSLGGWAVAKSLNLRNAVGQDMVSSAMETVTDSPQDPDSEGHFQFRVILLGDTAVGKSSLLRFFADRPGGGPGGAATPSSTVSVEFYSPTILMPTIGKAKLQLWDMAGQERFSAAGVLLVFDLTNQSSFEHVPEWYHKAAGDRLPAFVLVGHKCDLVAERAMSAEEATTLGMAFVKNLSPQQPQRGVGLPDTGWRYSAGTGPGDPCPIPGMS</sequence>
<dbReference type="SMART" id="SM00173">
    <property type="entry name" value="RAS"/>
    <property type="match status" value="1"/>
</dbReference>
<dbReference type="GO" id="GO:0003924">
    <property type="term" value="F:GTPase activity"/>
    <property type="evidence" value="ECO:0007669"/>
    <property type="project" value="InterPro"/>
</dbReference>
<dbReference type="InterPro" id="IPR001806">
    <property type="entry name" value="Small_GTPase"/>
</dbReference>
<comment type="caution">
    <text evidence="4">The sequence shown here is derived from an EMBL/GenBank/DDBJ whole genome shotgun (WGS) entry which is preliminary data.</text>
</comment>
<dbReference type="Proteomes" id="UP000276834">
    <property type="component" value="Unassembled WGS sequence"/>
</dbReference>
<dbReference type="InterPro" id="IPR027417">
    <property type="entry name" value="P-loop_NTPase"/>
</dbReference>
<keyword evidence="2" id="KW-0342">GTP-binding</keyword>
<evidence type="ECO:0000313" key="4">
    <source>
        <dbReference type="EMBL" id="RLV91082.1"/>
    </source>
</evidence>
<feature type="region of interest" description="Disordered" evidence="3">
    <location>
        <begin position="205"/>
        <end position="236"/>
    </location>
</feature>
<dbReference type="SUPFAM" id="SSF52540">
    <property type="entry name" value="P-loop containing nucleoside triphosphate hydrolases"/>
    <property type="match status" value="1"/>
</dbReference>
<organism evidence="4 5">
    <name type="scientific">Chloebia gouldiae</name>
    <name type="common">Gouldian finch</name>
    <name type="synonym">Erythrura gouldiae</name>
    <dbReference type="NCBI Taxonomy" id="44316"/>
    <lineage>
        <taxon>Eukaryota</taxon>
        <taxon>Metazoa</taxon>
        <taxon>Chordata</taxon>
        <taxon>Craniata</taxon>
        <taxon>Vertebrata</taxon>
        <taxon>Euteleostomi</taxon>
        <taxon>Archelosauria</taxon>
        <taxon>Archosauria</taxon>
        <taxon>Dinosauria</taxon>
        <taxon>Saurischia</taxon>
        <taxon>Theropoda</taxon>
        <taxon>Coelurosauria</taxon>
        <taxon>Aves</taxon>
        <taxon>Neognathae</taxon>
        <taxon>Neoaves</taxon>
        <taxon>Telluraves</taxon>
        <taxon>Australaves</taxon>
        <taxon>Passeriformes</taxon>
        <taxon>Passeroidea</taxon>
        <taxon>Passeridae</taxon>
        <taxon>Chloebia</taxon>
    </lineage>
</organism>
<dbReference type="GO" id="GO:0005525">
    <property type="term" value="F:GTP binding"/>
    <property type="evidence" value="ECO:0007669"/>
    <property type="project" value="UniProtKB-KW"/>
</dbReference>
<protein>
    <submittedName>
        <fullName evidence="4">Uncharacterized protein</fullName>
    </submittedName>
</protein>
<evidence type="ECO:0000256" key="2">
    <source>
        <dbReference type="ARBA" id="ARBA00023134"/>
    </source>
</evidence>
<dbReference type="Pfam" id="PF00071">
    <property type="entry name" value="Ras"/>
    <property type="match status" value="1"/>
</dbReference>
<dbReference type="EMBL" id="QUSF01000115">
    <property type="protein sequence ID" value="RLV91082.1"/>
    <property type="molecule type" value="Genomic_DNA"/>
</dbReference>
<proteinExistence type="predicted"/>
<dbReference type="AlphaFoldDB" id="A0A3L8S070"/>
<dbReference type="SMART" id="SM00175">
    <property type="entry name" value="RAB"/>
    <property type="match status" value="1"/>
</dbReference>
<dbReference type="PRINTS" id="PR00449">
    <property type="entry name" value="RASTRNSFRMNG"/>
</dbReference>